<gene>
    <name evidence="2" type="ORF">J2792_002389</name>
</gene>
<dbReference type="Proteomes" id="UP001184150">
    <property type="component" value="Unassembled WGS sequence"/>
</dbReference>
<name>A0ABU1MNA7_9SPHN</name>
<dbReference type="EMBL" id="JAVDRD010000005">
    <property type="protein sequence ID" value="MDR6511517.1"/>
    <property type="molecule type" value="Genomic_DNA"/>
</dbReference>
<organism evidence="2 3">
    <name type="scientific">Novosphingobium capsulatum</name>
    <dbReference type="NCBI Taxonomy" id="13688"/>
    <lineage>
        <taxon>Bacteria</taxon>
        <taxon>Pseudomonadati</taxon>
        <taxon>Pseudomonadota</taxon>
        <taxon>Alphaproteobacteria</taxon>
        <taxon>Sphingomonadales</taxon>
        <taxon>Sphingomonadaceae</taxon>
        <taxon>Novosphingobium</taxon>
    </lineage>
</organism>
<evidence type="ECO:0000313" key="3">
    <source>
        <dbReference type="Proteomes" id="UP001184150"/>
    </source>
</evidence>
<keyword evidence="1" id="KW-0175">Coiled coil</keyword>
<sequence length="333" mass="35553">MTVTHYNGSKGATEIATMNGKHAAMAAAKLRREAPDRTGEIEALEAHAARMAAEHAPVDENTRAVIGGNMPPEEIEQPTQAEVAPITGREAVEIHVSDLLTEAGNWADGVPLASQSQADQVAKLVRLLQQAGKQVDATATEEKRPHNEAIAEIGTWQNGYTAEKLKKTPDGKITIALATLGRLSTGWLVKLDNERKAKEAEAAKAAAEAAAAALAAKQEAETTTDIAVVEDAQDKMAEAMSLIKQAQGIGKAKVRTGGGDGFRAQTLRSYWSAVPTGEKTAWMDALKALLGDEAFAADLRDLIQRYANLRVQTEAGRAKALPGFHWHEEKRAA</sequence>
<evidence type="ECO:0000313" key="2">
    <source>
        <dbReference type="EMBL" id="MDR6511517.1"/>
    </source>
</evidence>
<protein>
    <submittedName>
        <fullName evidence="2">Uncharacterized protein</fullName>
    </submittedName>
</protein>
<proteinExistence type="predicted"/>
<evidence type="ECO:0000256" key="1">
    <source>
        <dbReference type="SAM" id="Coils"/>
    </source>
</evidence>
<keyword evidence="3" id="KW-1185">Reference proteome</keyword>
<dbReference type="RefSeq" id="WP_309805387.1">
    <property type="nucleotide sequence ID" value="NZ_JAVDRD010000005.1"/>
</dbReference>
<accession>A0ABU1MNA7</accession>
<comment type="caution">
    <text evidence="2">The sequence shown here is derived from an EMBL/GenBank/DDBJ whole genome shotgun (WGS) entry which is preliminary data.</text>
</comment>
<feature type="coiled-coil region" evidence="1">
    <location>
        <begin position="188"/>
        <end position="249"/>
    </location>
</feature>
<reference evidence="2 3" key="1">
    <citation type="submission" date="2023-07" db="EMBL/GenBank/DDBJ databases">
        <title>Sorghum-associated microbial communities from plants grown in Nebraska, USA.</title>
        <authorList>
            <person name="Schachtman D."/>
        </authorList>
    </citation>
    <scope>NUCLEOTIDE SEQUENCE [LARGE SCALE GENOMIC DNA]</scope>
    <source>
        <strain evidence="2 3">DS1027</strain>
    </source>
</reference>